<comment type="caution">
    <text evidence="1">The sequence shown here is derived from an EMBL/GenBank/DDBJ whole genome shotgun (WGS) entry which is preliminary data.</text>
</comment>
<dbReference type="EMBL" id="ADBV01013942">
    <property type="protein sequence ID" value="EJW73502.1"/>
    <property type="molecule type" value="Genomic_DNA"/>
</dbReference>
<name>J9E947_WUCBA</name>
<proteinExistence type="predicted"/>
<reference evidence="2" key="1">
    <citation type="submission" date="2012-08" db="EMBL/GenBank/DDBJ databases">
        <title>The Genome Sequence of Wuchereria bancrofti.</title>
        <authorList>
            <person name="Nutman T.B."/>
            <person name="Fink D.L."/>
            <person name="Russ C."/>
            <person name="Young S."/>
            <person name="Zeng Q."/>
            <person name="Koehrsen M."/>
            <person name="Alvarado L."/>
            <person name="Berlin A."/>
            <person name="Chapman S.B."/>
            <person name="Chen Z."/>
            <person name="Freedman E."/>
            <person name="Gellesch M."/>
            <person name="Goldberg J."/>
            <person name="Griggs A."/>
            <person name="Gujja S."/>
            <person name="Heilman E.R."/>
            <person name="Heiman D."/>
            <person name="Hepburn T."/>
            <person name="Howarth C."/>
            <person name="Jen D."/>
            <person name="Larson L."/>
            <person name="Lewis B."/>
            <person name="Mehta T."/>
            <person name="Park D."/>
            <person name="Pearson M."/>
            <person name="Roberts A."/>
            <person name="Saif S."/>
            <person name="Shea T."/>
            <person name="Shenoy N."/>
            <person name="Sisk P."/>
            <person name="Stolte C."/>
            <person name="Sykes S."/>
            <person name="Walk T."/>
            <person name="White J."/>
            <person name="Yandava C."/>
            <person name="Haas B."/>
            <person name="Henn M.R."/>
            <person name="Nusbaum C."/>
            <person name="Birren B."/>
        </authorList>
    </citation>
    <scope>NUCLEOTIDE SEQUENCE [LARGE SCALE GENOMIC DNA]</scope>
    <source>
        <strain evidence="2">NA</strain>
    </source>
</reference>
<sequence>MTRFTGKRLSSNWHHELNDVEKEEIHQEVLSNVKNYNVGSLSNGCLMRISSLAIYSVNVSSMQ</sequence>
<dbReference type="AlphaFoldDB" id="J9E947"/>
<dbReference type="Proteomes" id="UP000004810">
    <property type="component" value="Unassembled WGS sequence"/>
</dbReference>
<protein>
    <submittedName>
        <fullName evidence="1">Uncharacterized protein</fullName>
    </submittedName>
</protein>
<feature type="non-terminal residue" evidence="1">
    <location>
        <position position="63"/>
    </location>
</feature>
<gene>
    <name evidence="1" type="ORF">WUBG_15590</name>
</gene>
<evidence type="ECO:0000313" key="1">
    <source>
        <dbReference type="EMBL" id="EJW73502.1"/>
    </source>
</evidence>
<accession>J9E947</accession>
<evidence type="ECO:0000313" key="2">
    <source>
        <dbReference type="Proteomes" id="UP000004810"/>
    </source>
</evidence>
<organism evidence="1 2">
    <name type="scientific">Wuchereria bancrofti</name>
    <dbReference type="NCBI Taxonomy" id="6293"/>
    <lineage>
        <taxon>Eukaryota</taxon>
        <taxon>Metazoa</taxon>
        <taxon>Ecdysozoa</taxon>
        <taxon>Nematoda</taxon>
        <taxon>Chromadorea</taxon>
        <taxon>Rhabditida</taxon>
        <taxon>Spirurina</taxon>
        <taxon>Spiruromorpha</taxon>
        <taxon>Filarioidea</taxon>
        <taxon>Onchocercidae</taxon>
        <taxon>Wuchereria</taxon>
    </lineage>
</organism>